<dbReference type="CDD" id="cd06791">
    <property type="entry name" value="PDZ3_MUPP1-like"/>
    <property type="match status" value="1"/>
</dbReference>
<sequence length="1241" mass="135128">MLENVPTVSSVERQQVLQALERLQLKLVQQEEWTHSERLGALKDALQSPLLGHILTLQHSIKQLREQLNRMPPDTCSEFSFSRKGQLIFSASCPPSTGSSVRSNGTGLSSTATLHSAKQLQMWIQAAAKARKTEHVSLPKPVSGGLGFSVVGLRPEGIGCHGVFIRHIQPGGIADRSGQLKENDQILAINGMPLDETVTQQQALSLLQQQREHIELIVARDKPHSVGPNNTEQWGHVEEIELVNDGSGLGFGIVGGRTTGVVVRTLLPNSIAHKDGRLRTGDHILRIGDTSTQGLASDQVVRVLQECGSHVRMLIARDPLRLPNQAPPPPPAPVAPPVAAPVAALPPPVPVRRASRLSRAPNLEGYEIHEVALLKKEGQSLGISIIGHNVLSSADAVGVYVKNVVPGSAADQSGNIRVHDRIIALDGVNLQGFTNHEVLEVMKKTGQTVTLTVVRRIAAARHVSPEKSLDKIQNESHRLSLKRSSEVRVRSDVPKAAIVDSLGASNIAPESQGPTKSVYPGDLLESELRQKWEQALGPHYDVLVVQMDPLIEDDSELQKCSKLHPIHTMRLGLELDSFDGHHYISTINPDGPLAKHSLLRQEDELLEVNGVQLYGKSRREAVAFLREVPPPFTLVCCRLLREEEPEMQDWTADSPAATAREQEEAGISAVSAAESEQTAPCPANTNGDSDDDSAACAEEEEEDEDGELALWAPEVQVVELEKAEQGLGFSILDYQDPLDAARSVIVIRSLVPGGVAEQDGSLLPGDQLVFVNDVHLDSCSLAQAVEVLKGLSSGKVYLGIRKPLVDENKIVVEDWQSKRGGGVEEPREGGVEEPEVKYPEIHNNLSTHKDFEKPSANLPVEDDVEEEDDEPELILDDMPRYASPFTTNTEPPAYSSHTATDDQPNPYNCPLATTEAMAFLEREMAVDDEERMDEEEQEGGTETAHDRPVLQMQDCQTGGDLISLSPVPNVLEEQIVKSKGNAAEVDETARPTDLLIESHPFLPISSVVQTGDIWAEPTSSDDGGFGLTWIDNESQWSSTSEKKKGSQSAVLPPRAEQSYLPQREEGEGEETPGFSHWGPPHRVDVWQHPEEPLGISIVGGRTLIKRLRNGEELKGIFIKQVLPESPAGRTGALKTGDKILQVCGVDLQNASHEEAVEAIKTAPRPVVFIVQSLSTTPRPISVTAPSYSKHKAKKNISLPPIMTAGTAAIPPPMRLPPPYRPPSQISEEHLDQHADLEQDKG</sequence>
<keyword evidence="4" id="KW-1003">Cell membrane</keyword>
<feature type="domain" description="PDZ" evidence="10">
    <location>
        <begin position="239"/>
        <end position="319"/>
    </location>
</feature>
<feature type="compositionally biased region" description="Basic and acidic residues" evidence="9">
    <location>
        <begin position="1226"/>
        <end position="1241"/>
    </location>
</feature>
<dbReference type="GO" id="GO:0016324">
    <property type="term" value="C:apical plasma membrane"/>
    <property type="evidence" value="ECO:0007669"/>
    <property type="project" value="UniProtKB-SubCell"/>
</dbReference>
<feature type="domain" description="PDZ" evidence="10">
    <location>
        <begin position="135"/>
        <end position="222"/>
    </location>
</feature>
<feature type="compositionally biased region" description="Acidic residues" evidence="9">
    <location>
        <begin position="928"/>
        <end position="939"/>
    </location>
</feature>
<dbReference type="Pfam" id="PF00595">
    <property type="entry name" value="PDZ"/>
    <property type="match status" value="5"/>
</dbReference>
<evidence type="ECO:0000313" key="12">
    <source>
        <dbReference type="EMBL" id="KAL2089670.1"/>
    </source>
</evidence>
<dbReference type="PROSITE" id="PS51022">
    <property type="entry name" value="L27"/>
    <property type="match status" value="1"/>
</dbReference>
<keyword evidence="5" id="KW-0597">Phosphoprotein</keyword>
<feature type="region of interest" description="Disordered" evidence="9">
    <location>
        <begin position="1198"/>
        <end position="1241"/>
    </location>
</feature>
<feature type="region of interest" description="Disordered" evidence="9">
    <location>
        <begin position="1036"/>
        <end position="1076"/>
    </location>
</feature>
<dbReference type="InterPro" id="IPR004172">
    <property type="entry name" value="L27_dom"/>
</dbReference>
<feature type="compositionally biased region" description="Polar residues" evidence="9">
    <location>
        <begin position="674"/>
        <end position="686"/>
    </location>
</feature>
<evidence type="ECO:0000256" key="2">
    <source>
        <dbReference type="ARBA" id="ARBA00004435"/>
    </source>
</evidence>
<dbReference type="PROSITE" id="PS50106">
    <property type="entry name" value="PDZ"/>
    <property type="match status" value="6"/>
</dbReference>
<dbReference type="InterPro" id="IPR001478">
    <property type="entry name" value="PDZ"/>
</dbReference>
<dbReference type="SMART" id="SM00228">
    <property type="entry name" value="PDZ"/>
    <property type="match status" value="6"/>
</dbReference>
<dbReference type="EMBL" id="JBHFQA010000012">
    <property type="protein sequence ID" value="KAL2089670.1"/>
    <property type="molecule type" value="Genomic_DNA"/>
</dbReference>
<gene>
    <name evidence="12" type="ORF">ACEWY4_014358</name>
</gene>
<feature type="domain" description="L27" evidence="11">
    <location>
        <begin position="9"/>
        <end position="69"/>
    </location>
</feature>
<evidence type="ECO:0000259" key="11">
    <source>
        <dbReference type="PROSITE" id="PS51022"/>
    </source>
</evidence>
<dbReference type="Gene3D" id="1.20.1440.360">
    <property type="match status" value="1"/>
</dbReference>
<feature type="compositionally biased region" description="Pro residues" evidence="9">
    <location>
        <begin position="1209"/>
        <end position="1221"/>
    </location>
</feature>
<dbReference type="FunFam" id="2.30.42.10:FF:000070">
    <property type="entry name" value="Multiple PDZ domain protein"/>
    <property type="match status" value="1"/>
</dbReference>
<dbReference type="CDD" id="cd06671">
    <property type="entry name" value="PDZ7_MUPP1-PD6_PATJ-like"/>
    <property type="match status" value="1"/>
</dbReference>
<dbReference type="InterPro" id="IPR036034">
    <property type="entry name" value="PDZ_sf"/>
</dbReference>
<evidence type="ECO:0000256" key="8">
    <source>
        <dbReference type="ARBA" id="ARBA00023136"/>
    </source>
</evidence>
<evidence type="ECO:0000256" key="5">
    <source>
        <dbReference type="ARBA" id="ARBA00022553"/>
    </source>
</evidence>
<keyword evidence="13" id="KW-1185">Reference proteome</keyword>
<evidence type="ECO:0000259" key="10">
    <source>
        <dbReference type="PROSITE" id="PS50106"/>
    </source>
</evidence>
<evidence type="ECO:0000313" key="13">
    <source>
        <dbReference type="Proteomes" id="UP001591681"/>
    </source>
</evidence>
<keyword evidence="6" id="KW-0677">Repeat</keyword>
<dbReference type="FunFam" id="2.30.42.10:FF:000051">
    <property type="entry name" value="Multiple PDZ domain protein isoform X1"/>
    <property type="match status" value="1"/>
</dbReference>
<accession>A0ABD1JS13</accession>
<feature type="region of interest" description="Disordered" evidence="9">
    <location>
        <begin position="886"/>
        <end position="906"/>
    </location>
</feature>
<feature type="region of interest" description="Disordered" evidence="9">
    <location>
        <begin position="646"/>
        <end position="708"/>
    </location>
</feature>
<dbReference type="CDD" id="cd06669">
    <property type="entry name" value="PDZ5_MUPP1-like"/>
    <property type="match status" value="1"/>
</dbReference>
<feature type="region of interest" description="Disordered" evidence="9">
    <location>
        <begin position="847"/>
        <end position="867"/>
    </location>
</feature>
<organism evidence="12 13">
    <name type="scientific">Coilia grayii</name>
    <name type="common">Gray's grenadier anchovy</name>
    <dbReference type="NCBI Taxonomy" id="363190"/>
    <lineage>
        <taxon>Eukaryota</taxon>
        <taxon>Metazoa</taxon>
        <taxon>Chordata</taxon>
        <taxon>Craniata</taxon>
        <taxon>Vertebrata</taxon>
        <taxon>Euteleostomi</taxon>
        <taxon>Actinopterygii</taxon>
        <taxon>Neopterygii</taxon>
        <taxon>Teleostei</taxon>
        <taxon>Clupei</taxon>
        <taxon>Clupeiformes</taxon>
        <taxon>Clupeoidei</taxon>
        <taxon>Engraulidae</taxon>
        <taxon>Coilinae</taxon>
        <taxon>Coilia</taxon>
    </lineage>
</organism>
<feature type="compositionally biased region" description="Acidic residues" evidence="9">
    <location>
        <begin position="688"/>
        <end position="707"/>
    </location>
</feature>
<dbReference type="Proteomes" id="UP001591681">
    <property type="component" value="Unassembled WGS sequence"/>
</dbReference>
<dbReference type="Gene3D" id="2.30.42.10">
    <property type="match status" value="6"/>
</dbReference>
<protein>
    <recommendedName>
        <fullName evidence="14">InaD-like protein</fullName>
    </recommendedName>
</protein>
<dbReference type="InterPro" id="IPR015132">
    <property type="entry name" value="L27_2"/>
</dbReference>
<feature type="domain" description="PDZ" evidence="10">
    <location>
        <begin position="717"/>
        <end position="789"/>
    </location>
</feature>
<evidence type="ECO:0000256" key="6">
    <source>
        <dbReference type="ARBA" id="ARBA00022737"/>
    </source>
</evidence>
<comment type="subcellular location">
    <subcellularLocation>
        <location evidence="1">Apical cell membrane</location>
    </subcellularLocation>
    <subcellularLocation>
        <location evidence="2">Cell junction</location>
        <location evidence="2">Tight junction</location>
    </subcellularLocation>
</comment>
<dbReference type="AlphaFoldDB" id="A0ABD1JS13"/>
<dbReference type="InterPro" id="IPR051342">
    <property type="entry name" value="PDZ_scaffold"/>
</dbReference>
<feature type="domain" description="PDZ" evidence="10">
    <location>
        <begin position="370"/>
        <end position="457"/>
    </location>
</feature>
<keyword evidence="7" id="KW-0965">Cell junction</keyword>
<dbReference type="SUPFAM" id="SSF101288">
    <property type="entry name" value="L27 domain"/>
    <property type="match status" value="1"/>
</dbReference>
<dbReference type="PANTHER" id="PTHR19964">
    <property type="entry name" value="MULTIPLE PDZ DOMAIN PROTEIN"/>
    <property type="match status" value="1"/>
</dbReference>
<evidence type="ECO:0000256" key="7">
    <source>
        <dbReference type="ARBA" id="ARBA00022949"/>
    </source>
</evidence>
<name>A0ABD1JS13_9TELE</name>
<evidence type="ECO:0000256" key="3">
    <source>
        <dbReference type="ARBA" id="ARBA00022427"/>
    </source>
</evidence>
<feature type="domain" description="PDZ" evidence="10">
    <location>
        <begin position="554"/>
        <end position="640"/>
    </location>
</feature>
<dbReference type="PANTHER" id="PTHR19964:SF11">
    <property type="entry name" value="INAD-LIKE PROTEIN"/>
    <property type="match status" value="1"/>
</dbReference>
<comment type="caution">
    <text evidence="12">The sequence shown here is derived from an EMBL/GenBank/DDBJ whole genome shotgun (WGS) entry which is preliminary data.</text>
</comment>
<dbReference type="GO" id="GO:0005923">
    <property type="term" value="C:bicellular tight junction"/>
    <property type="evidence" value="ECO:0007669"/>
    <property type="project" value="UniProtKB-SubCell"/>
</dbReference>
<reference evidence="12 13" key="1">
    <citation type="submission" date="2024-09" db="EMBL/GenBank/DDBJ databases">
        <title>A chromosome-level genome assembly of Gray's grenadier anchovy, Coilia grayii.</title>
        <authorList>
            <person name="Fu Z."/>
        </authorList>
    </citation>
    <scope>NUCLEOTIDE SEQUENCE [LARGE SCALE GENOMIC DNA]</scope>
    <source>
        <strain evidence="12">G4</strain>
        <tissue evidence="12">Muscle</tissue>
    </source>
</reference>
<feature type="domain" description="PDZ" evidence="10">
    <location>
        <begin position="1082"/>
        <end position="1174"/>
    </location>
</feature>
<dbReference type="InterPro" id="IPR036892">
    <property type="entry name" value="L27_dom_sf"/>
</dbReference>
<proteinExistence type="predicted"/>
<dbReference type="CDD" id="cd06667">
    <property type="entry name" value="PDZ2_MUPP1-like"/>
    <property type="match status" value="1"/>
</dbReference>
<evidence type="ECO:0000256" key="9">
    <source>
        <dbReference type="SAM" id="MobiDB-lite"/>
    </source>
</evidence>
<evidence type="ECO:0000256" key="1">
    <source>
        <dbReference type="ARBA" id="ARBA00004221"/>
    </source>
</evidence>
<dbReference type="SUPFAM" id="SSF50156">
    <property type="entry name" value="PDZ domain-like"/>
    <property type="match status" value="6"/>
</dbReference>
<keyword evidence="8" id="KW-0472">Membrane</keyword>
<evidence type="ECO:0008006" key="14">
    <source>
        <dbReference type="Google" id="ProtNLM"/>
    </source>
</evidence>
<keyword evidence="3" id="KW-0796">Tight junction</keyword>
<feature type="region of interest" description="Disordered" evidence="9">
    <location>
        <begin position="928"/>
        <end position="947"/>
    </location>
</feature>
<evidence type="ECO:0000256" key="4">
    <source>
        <dbReference type="ARBA" id="ARBA00022475"/>
    </source>
</evidence>
<dbReference type="Pfam" id="PF09045">
    <property type="entry name" value="L27_2"/>
    <property type="match status" value="1"/>
</dbReference>